<accession>A0A137P4F5</accession>
<sequence>MSSSSQLYTKDAEGYLEEIETSSVDHIDAHEDLLLSEIELQFEENMRTLNLILGAVICPTIGRYFGRKFSFWIWKRIRPLYFASAH</sequence>
<organism evidence="1 2">
    <name type="scientific">Conidiobolus coronatus (strain ATCC 28846 / CBS 209.66 / NRRL 28638)</name>
    <name type="common">Delacroixia coronata</name>
    <dbReference type="NCBI Taxonomy" id="796925"/>
    <lineage>
        <taxon>Eukaryota</taxon>
        <taxon>Fungi</taxon>
        <taxon>Fungi incertae sedis</taxon>
        <taxon>Zoopagomycota</taxon>
        <taxon>Entomophthoromycotina</taxon>
        <taxon>Entomophthoromycetes</taxon>
        <taxon>Entomophthorales</taxon>
        <taxon>Ancylistaceae</taxon>
        <taxon>Conidiobolus</taxon>
    </lineage>
</organism>
<dbReference type="AlphaFoldDB" id="A0A137P4F5"/>
<dbReference type="GO" id="GO:0045040">
    <property type="term" value="P:protein insertion into mitochondrial outer membrane"/>
    <property type="evidence" value="ECO:0007669"/>
    <property type="project" value="InterPro"/>
</dbReference>
<protein>
    <submittedName>
        <fullName evidence="1">Uncharacterized protein</fullName>
    </submittedName>
</protein>
<name>A0A137P4F5_CONC2</name>
<dbReference type="Proteomes" id="UP000070444">
    <property type="component" value="Unassembled WGS sequence"/>
</dbReference>
<reference evidence="1 2" key="1">
    <citation type="journal article" date="2015" name="Genome Biol. Evol.">
        <title>Phylogenomic analyses indicate that early fungi evolved digesting cell walls of algal ancestors of land plants.</title>
        <authorList>
            <person name="Chang Y."/>
            <person name="Wang S."/>
            <person name="Sekimoto S."/>
            <person name="Aerts A.L."/>
            <person name="Choi C."/>
            <person name="Clum A."/>
            <person name="LaButti K.M."/>
            <person name="Lindquist E.A."/>
            <person name="Yee Ngan C."/>
            <person name="Ohm R.A."/>
            <person name="Salamov A.A."/>
            <person name="Grigoriev I.V."/>
            <person name="Spatafora J.W."/>
            <person name="Berbee M.L."/>
        </authorList>
    </citation>
    <scope>NUCLEOTIDE SEQUENCE [LARGE SCALE GENOMIC DNA]</scope>
    <source>
        <strain evidence="1 2">NRRL 28638</strain>
    </source>
</reference>
<dbReference type="Pfam" id="PF19117">
    <property type="entry name" value="Mim2"/>
    <property type="match status" value="1"/>
</dbReference>
<proteinExistence type="predicted"/>
<dbReference type="InterPro" id="IPR037652">
    <property type="entry name" value="Mim2"/>
</dbReference>
<gene>
    <name evidence="1" type="ORF">CONCODRAFT_18004</name>
</gene>
<evidence type="ECO:0000313" key="1">
    <source>
        <dbReference type="EMBL" id="KXN69895.1"/>
    </source>
</evidence>
<keyword evidence="2" id="KW-1185">Reference proteome</keyword>
<dbReference type="GO" id="GO:0005741">
    <property type="term" value="C:mitochondrial outer membrane"/>
    <property type="evidence" value="ECO:0007669"/>
    <property type="project" value="TreeGrafter"/>
</dbReference>
<dbReference type="GO" id="GO:0070096">
    <property type="term" value="P:mitochondrial outer membrane translocase complex assembly"/>
    <property type="evidence" value="ECO:0007669"/>
    <property type="project" value="InterPro"/>
</dbReference>
<dbReference type="OrthoDB" id="5555533at2759"/>
<dbReference type="PANTHER" id="PTHR28230">
    <property type="entry name" value="CHROMOSOME 1, WHOLE GENOME SHOTGUN SEQUENCE"/>
    <property type="match status" value="1"/>
</dbReference>
<dbReference type="PANTHER" id="PTHR28230:SF1">
    <property type="entry name" value="MITOCHONDRIAL IMPORT PROTEIN 2"/>
    <property type="match status" value="1"/>
</dbReference>
<dbReference type="EMBL" id="KQ964519">
    <property type="protein sequence ID" value="KXN69895.1"/>
    <property type="molecule type" value="Genomic_DNA"/>
</dbReference>
<evidence type="ECO:0000313" key="2">
    <source>
        <dbReference type="Proteomes" id="UP000070444"/>
    </source>
</evidence>